<reference evidence="1 2" key="1">
    <citation type="submission" date="2019-06" db="EMBL/GenBank/DDBJ databases">
        <title>New taxonomy in bacterial strain CC-CFT640, isolated from vineyard.</title>
        <authorList>
            <person name="Lin S.-Y."/>
            <person name="Tsai C.-F."/>
            <person name="Young C.-C."/>
        </authorList>
    </citation>
    <scope>NUCLEOTIDE SEQUENCE [LARGE SCALE GENOMIC DNA]</scope>
    <source>
        <strain evidence="1 2">CC-CFT640</strain>
    </source>
</reference>
<keyword evidence="2" id="KW-1185">Reference proteome</keyword>
<dbReference type="RefSeq" id="WP_147851863.1">
    <property type="nucleotide sequence ID" value="NZ_VDUZ01000065.1"/>
</dbReference>
<organism evidence="1 2">
    <name type="scientific">Vineibacter terrae</name>
    <dbReference type="NCBI Taxonomy" id="2586908"/>
    <lineage>
        <taxon>Bacteria</taxon>
        <taxon>Pseudomonadati</taxon>
        <taxon>Pseudomonadota</taxon>
        <taxon>Alphaproteobacteria</taxon>
        <taxon>Hyphomicrobiales</taxon>
        <taxon>Vineibacter</taxon>
    </lineage>
</organism>
<dbReference type="Proteomes" id="UP000321638">
    <property type="component" value="Unassembled WGS sequence"/>
</dbReference>
<proteinExistence type="predicted"/>
<dbReference type="EMBL" id="VDUZ01000065">
    <property type="protein sequence ID" value="TXL70139.1"/>
    <property type="molecule type" value="Genomic_DNA"/>
</dbReference>
<evidence type="ECO:0000313" key="2">
    <source>
        <dbReference type="Proteomes" id="UP000321638"/>
    </source>
</evidence>
<comment type="caution">
    <text evidence="1">The sequence shown here is derived from an EMBL/GenBank/DDBJ whole genome shotgun (WGS) entry which is preliminary data.</text>
</comment>
<accession>A0A5C8P9D3</accession>
<gene>
    <name evidence="1" type="ORF">FHP25_36055</name>
</gene>
<protein>
    <submittedName>
        <fullName evidence="1">Uncharacterized protein</fullName>
    </submittedName>
</protein>
<sequence>MADAPQTTDQGDDAIVAALSGIIIDLVLDGRLGPGHGSRTAAEALVAELDRRGLRIVGARTGTIAQGNTLSVTLTTYQLILGELVRARAQLDAGVTLARDVVRLAEAGLIVTADSAAAGVLASAQAIITRG</sequence>
<evidence type="ECO:0000313" key="1">
    <source>
        <dbReference type="EMBL" id="TXL70139.1"/>
    </source>
</evidence>
<name>A0A5C8P9D3_9HYPH</name>
<dbReference type="AlphaFoldDB" id="A0A5C8P9D3"/>